<dbReference type="InterPro" id="IPR011545">
    <property type="entry name" value="DEAD/DEAH_box_helicase_dom"/>
</dbReference>
<keyword evidence="2" id="KW-0547">Nucleotide-binding</keyword>
<feature type="region of interest" description="Disordered" evidence="3">
    <location>
        <begin position="392"/>
        <end position="412"/>
    </location>
</feature>
<dbReference type="GO" id="GO:0004386">
    <property type="term" value="F:helicase activity"/>
    <property type="evidence" value="ECO:0007669"/>
    <property type="project" value="UniProtKB-KW"/>
</dbReference>
<evidence type="ECO:0000259" key="4">
    <source>
        <dbReference type="PROSITE" id="PS51192"/>
    </source>
</evidence>
<dbReference type="GO" id="GO:0005524">
    <property type="term" value="F:ATP binding"/>
    <property type="evidence" value="ECO:0007669"/>
    <property type="project" value="InterPro"/>
</dbReference>
<evidence type="ECO:0000256" key="1">
    <source>
        <dbReference type="ARBA" id="ARBA00022801"/>
    </source>
</evidence>
<evidence type="ECO:0000313" key="6">
    <source>
        <dbReference type="Proteomes" id="UP000298663"/>
    </source>
</evidence>
<keyword evidence="1" id="KW-0378">Hydrolase</keyword>
<evidence type="ECO:0000256" key="2">
    <source>
        <dbReference type="ARBA" id="ARBA00022806"/>
    </source>
</evidence>
<dbReference type="SUPFAM" id="SSF52540">
    <property type="entry name" value="P-loop containing nucleoside triphosphate hydrolases"/>
    <property type="match status" value="1"/>
</dbReference>
<organism evidence="5 6">
    <name type="scientific">Steinernema carpocapsae</name>
    <name type="common">Entomopathogenic nematode</name>
    <dbReference type="NCBI Taxonomy" id="34508"/>
    <lineage>
        <taxon>Eukaryota</taxon>
        <taxon>Metazoa</taxon>
        <taxon>Ecdysozoa</taxon>
        <taxon>Nematoda</taxon>
        <taxon>Chromadorea</taxon>
        <taxon>Rhabditida</taxon>
        <taxon>Tylenchina</taxon>
        <taxon>Panagrolaimomorpha</taxon>
        <taxon>Strongyloidoidea</taxon>
        <taxon>Steinernematidae</taxon>
        <taxon>Steinernema</taxon>
    </lineage>
</organism>
<feature type="compositionally biased region" description="Polar residues" evidence="3">
    <location>
        <begin position="37"/>
        <end position="46"/>
    </location>
</feature>
<comment type="caution">
    <text evidence="5">The sequence shown here is derived from an EMBL/GenBank/DDBJ whole genome shotgun (WGS) entry which is preliminary data.</text>
</comment>
<feature type="compositionally biased region" description="Gly residues" evidence="3">
    <location>
        <begin position="395"/>
        <end position="406"/>
    </location>
</feature>
<name>A0A4U5NHG6_STECR</name>
<dbReference type="OrthoDB" id="196131at2759"/>
<dbReference type="EMBL" id="AZBU02000004">
    <property type="protein sequence ID" value="TKR82508.1"/>
    <property type="molecule type" value="Genomic_DNA"/>
</dbReference>
<accession>A0A4U5NHG6</accession>
<dbReference type="Pfam" id="PF00270">
    <property type="entry name" value="DEAD"/>
    <property type="match status" value="1"/>
</dbReference>
<dbReference type="GO" id="GO:0003676">
    <property type="term" value="F:nucleic acid binding"/>
    <property type="evidence" value="ECO:0007669"/>
    <property type="project" value="InterPro"/>
</dbReference>
<keyword evidence="2" id="KW-0347">Helicase</keyword>
<dbReference type="InterPro" id="IPR014001">
    <property type="entry name" value="Helicase_ATP-bd"/>
</dbReference>
<reference evidence="5 6" key="1">
    <citation type="journal article" date="2015" name="Genome Biol.">
        <title>Comparative genomics of Steinernema reveals deeply conserved gene regulatory networks.</title>
        <authorList>
            <person name="Dillman A.R."/>
            <person name="Macchietto M."/>
            <person name="Porter C.F."/>
            <person name="Rogers A."/>
            <person name="Williams B."/>
            <person name="Antoshechkin I."/>
            <person name="Lee M.M."/>
            <person name="Goodwin Z."/>
            <person name="Lu X."/>
            <person name="Lewis E.E."/>
            <person name="Goodrich-Blair H."/>
            <person name="Stock S.P."/>
            <person name="Adams B.J."/>
            <person name="Sternberg P.W."/>
            <person name="Mortazavi A."/>
        </authorList>
    </citation>
    <scope>NUCLEOTIDE SEQUENCE [LARGE SCALE GENOMIC DNA]</scope>
    <source>
        <strain evidence="5 6">ALL</strain>
    </source>
</reference>
<feature type="region of interest" description="Disordered" evidence="3">
    <location>
        <begin position="23"/>
        <end position="46"/>
    </location>
</feature>
<protein>
    <recommendedName>
        <fullName evidence="4">Helicase ATP-binding domain-containing protein</fullName>
    </recommendedName>
</protein>
<proteinExistence type="predicted"/>
<dbReference type="SMART" id="SM00487">
    <property type="entry name" value="DEXDc"/>
    <property type="match status" value="1"/>
</dbReference>
<evidence type="ECO:0000256" key="3">
    <source>
        <dbReference type="SAM" id="MobiDB-lite"/>
    </source>
</evidence>
<dbReference type="InterPro" id="IPR027417">
    <property type="entry name" value="P-loop_NTPase"/>
</dbReference>
<dbReference type="Gene3D" id="3.40.50.300">
    <property type="entry name" value="P-loop containing nucleotide triphosphate hydrolases"/>
    <property type="match status" value="1"/>
</dbReference>
<dbReference type="GO" id="GO:0016787">
    <property type="term" value="F:hydrolase activity"/>
    <property type="evidence" value="ECO:0007669"/>
    <property type="project" value="UniProtKB-KW"/>
</dbReference>
<dbReference type="PROSITE" id="PS51192">
    <property type="entry name" value="HELICASE_ATP_BIND_1"/>
    <property type="match status" value="1"/>
</dbReference>
<dbReference type="Proteomes" id="UP000298663">
    <property type="component" value="Unassembled WGS sequence"/>
</dbReference>
<gene>
    <name evidence="5" type="ORF">L596_016225</name>
</gene>
<keyword evidence="6" id="KW-1185">Reference proteome</keyword>
<dbReference type="AlphaFoldDB" id="A0A4U5NHG6"/>
<keyword evidence="2" id="KW-0067">ATP-binding</keyword>
<dbReference type="STRING" id="34508.A0A4U5NHG6"/>
<dbReference type="PANTHER" id="PTHR47958">
    <property type="entry name" value="ATP-DEPENDENT RNA HELICASE DBP3"/>
    <property type="match status" value="1"/>
</dbReference>
<feature type="domain" description="Helicase ATP-binding" evidence="4">
    <location>
        <begin position="170"/>
        <end position="345"/>
    </location>
</feature>
<evidence type="ECO:0000313" key="5">
    <source>
        <dbReference type="EMBL" id="TKR82508.1"/>
    </source>
</evidence>
<reference evidence="5 6" key="2">
    <citation type="journal article" date="2019" name="G3 (Bethesda)">
        <title>Hybrid Assembly of the Genome of the Entomopathogenic Nematode Steinernema carpocapsae Identifies the X-Chromosome.</title>
        <authorList>
            <person name="Serra L."/>
            <person name="Macchietto M."/>
            <person name="Macias-Munoz A."/>
            <person name="McGill C.J."/>
            <person name="Rodriguez I.M."/>
            <person name="Rodriguez B."/>
            <person name="Murad R."/>
            <person name="Mortazavi A."/>
        </authorList>
    </citation>
    <scope>NUCLEOTIDE SEQUENCE [LARGE SCALE GENOMIC DNA]</scope>
    <source>
        <strain evidence="5 6">ALL</strain>
    </source>
</reference>
<sequence>MWSSPSQPLRLNEAMTTILEGEYTSSDSGETDDELEQLTQNPITTTEKPEPELIVFGESAMRYRKYAQGAGLIRKRPVVINGVDYPRNRSNRILHGYWPIDITRSWHMRACMKPQDREVVEWMHENEISLYGNDVRCPVFKFAETGFPKIILKSLTESQSEPTVIQSITWPNAVRGRDLISVARESFGKALAYILPGILHTLRKPKRAYGEGPSVLVLLPMREMALQVQEEVEDYCSDHNLSIACIFGPSPRNPQLFALRQGVDVLIATPGRLLDFLDAGVVNFFRCSYVVVDEADLMLEKKLLPQVRRIMKQIRPDRQTLLLSSTWPEEIRVFSREFQKNVVLFSAGVKLPTSQNLQMPTRVQQIPGGRGFGRSFHGRGRRYGNWRGGHHRFAGGSGRGGNGGGFGRHHRF</sequence>